<name>A0A848HJ89_9BURK</name>
<dbReference type="Proteomes" id="UP000583752">
    <property type="component" value="Unassembled WGS sequence"/>
</dbReference>
<accession>A0A848HJ89</accession>
<protein>
    <submittedName>
        <fullName evidence="1">Uncharacterized protein</fullName>
    </submittedName>
</protein>
<gene>
    <name evidence="1" type="ORF">HHL21_12725</name>
</gene>
<reference evidence="1 2" key="1">
    <citation type="submission" date="2020-04" db="EMBL/GenBank/DDBJ databases">
        <title>Massilia sp. RP-1-19 isolated from soil.</title>
        <authorList>
            <person name="Dahal R.H."/>
        </authorList>
    </citation>
    <scope>NUCLEOTIDE SEQUENCE [LARGE SCALE GENOMIC DNA]</scope>
    <source>
        <strain evidence="1 2">RP-1-19</strain>
    </source>
</reference>
<evidence type="ECO:0000313" key="2">
    <source>
        <dbReference type="Proteomes" id="UP000583752"/>
    </source>
</evidence>
<sequence>MATTVFGMDTPMERPAAGGRAGVFVPGPDASEAVRAAMKNGSGLCGFGNLDGTVMIYFENNKFNDAGLHKWENKVYKAYDRMVNLAPTVNKLNCDAASLIQVGFVKGREILVTDMAALKDWLTRCNAADTAPENAEIHD</sequence>
<organism evidence="1 2">
    <name type="scientific">Massilia polaris</name>
    <dbReference type="NCBI Taxonomy" id="2728846"/>
    <lineage>
        <taxon>Bacteria</taxon>
        <taxon>Pseudomonadati</taxon>
        <taxon>Pseudomonadota</taxon>
        <taxon>Betaproteobacteria</taxon>
        <taxon>Burkholderiales</taxon>
        <taxon>Oxalobacteraceae</taxon>
        <taxon>Telluria group</taxon>
        <taxon>Massilia</taxon>
    </lineage>
</organism>
<proteinExistence type="predicted"/>
<dbReference type="AlphaFoldDB" id="A0A848HJ89"/>
<dbReference type="RefSeq" id="WP_169466332.1">
    <property type="nucleotide sequence ID" value="NZ_JABBGG010000006.1"/>
</dbReference>
<evidence type="ECO:0000313" key="1">
    <source>
        <dbReference type="EMBL" id="NML61926.1"/>
    </source>
</evidence>
<keyword evidence="2" id="KW-1185">Reference proteome</keyword>
<comment type="caution">
    <text evidence="1">The sequence shown here is derived from an EMBL/GenBank/DDBJ whole genome shotgun (WGS) entry which is preliminary data.</text>
</comment>
<dbReference type="EMBL" id="JABBGG010000006">
    <property type="protein sequence ID" value="NML61926.1"/>
    <property type="molecule type" value="Genomic_DNA"/>
</dbReference>